<dbReference type="STRING" id="405671.SAMN05421827_103124"/>
<protein>
    <submittedName>
        <fullName evidence="3">DNA-binding response regulator, NarL/FixJ family, contains REC and HTH domains</fullName>
    </submittedName>
</protein>
<sequence length="221" mass="25390">MFKKVLIAEDHEIVSLSLRNALAELNITINNQDYVFYCDDALTRVKKALQELDPYELIITDLSFDEEYTQQKIADGRELITAIRAVQPDIKVLVFSIENRALIANALFQELNIDGFVPKARHDAKDLKLAMESIYKNKKYHSPNLRQKHISSHIFTEYDKAIVLLLLEGRTQKEMPDLLKQKKLEPHSLSSIEKRINHIKTSLNISNNGQLIAHCIANKII</sequence>
<organism evidence="3 4">
    <name type="scientific">Pedobacter terrae</name>
    <dbReference type="NCBI Taxonomy" id="405671"/>
    <lineage>
        <taxon>Bacteria</taxon>
        <taxon>Pseudomonadati</taxon>
        <taxon>Bacteroidota</taxon>
        <taxon>Sphingobacteriia</taxon>
        <taxon>Sphingobacteriales</taxon>
        <taxon>Sphingobacteriaceae</taxon>
        <taxon>Pedobacter</taxon>
    </lineage>
</organism>
<keyword evidence="1" id="KW-0597">Phosphoprotein</keyword>
<dbReference type="RefSeq" id="WP_090497617.1">
    <property type="nucleotide sequence ID" value="NZ_FNCH01000003.1"/>
</dbReference>
<gene>
    <name evidence="3" type="ORF">SAMN05421827_103124</name>
</gene>
<dbReference type="AlphaFoldDB" id="A0A1G7R8B5"/>
<keyword evidence="4" id="KW-1185">Reference proteome</keyword>
<dbReference type="GO" id="GO:0003677">
    <property type="term" value="F:DNA binding"/>
    <property type="evidence" value="ECO:0007669"/>
    <property type="project" value="UniProtKB-KW"/>
</dbReference>
<feature type="modified residue" description="4-aspartylphosphate" evidence="1">
    <location>
        <position position="61"/>
    </location>
</feature>
<dbReference type="InterPro" id="IPR011006">
    <property type="entry name" value="CheY-like_superfamily"/>
</dbReference>
<dbReference type="InterPro" id="IPR001789">
    <property type="entry name" value="Sig_transdc_resp-reg_receiver"/>
</dbReference>
<accession>A0A1G7R8B5</accession>
<feature type="domain" description="Response regulatory" evidence="2">
    <location>
        <begin position="4"/>
        <end position="134"/>
    </location>
</feature>
<dbReference type="OrthoDB" id="659223at2"/>
<keyword evidence="3" id="KW-0238">DNA-binding</keyword>
<evidence type="ECO:0000259" key="2">
    <source>
        <dbReference type="PROSITE" id="PS50110"/>
    </source>
</evidence>
<name>A0A1G7R8B5_9SPHI</name>
<dbReference type="GO" id="GO:0000160">
    <property type="term" value="P:phosphorelay signal transduction system"/>
    <property type="evidence" value="ECO:0007669"/>
    <property type="project" value="InterPro"/>
</dbReference>
<evidence type="ECO:0000313" key="4">
    <source>
        <dbReference type="Proteomes" id="UP000199643"/>
    </source>
</evidence>
<dbReference type="SUPFAM" id="SSF52172">
    <property type="entry name" value="CheY-like"/>
    <property type="match status" value="1"/>
</dbReference>
<proteinExistence type="predicted"/>
<dbReference type="Proteomes" id="UP000199643">
    <property type="component" value="Unassembled WGS sequence"/>
</dbReference>
<dbReference type="EMBL" id="FNCH01000003">
    <property type="protein sequence ID" value="SDG06977.1"/>
    <property type="molecule type" value="Genomic_DNA"/>
</dbReference>
<evidence type="ECO:0000313" key="3">
    <source>
        <dbReference type="EMBL" id="SDG06977.1"/>
    </source>
</evidence>
<reference evidence="4" key="1">
    <citation type="submission" date="2016-10" db="EMBL/GenBank/DDBJ databases">
        <authorList>
            <person name="Varghese N."/>
            <person name="Submissions S."/>
        </authorList>
    </citation>
    <scope>NUCLEOTIDE SEQUENCE [LARGE SCALE GENOMIC DNA]</scope>
    <source>
        <strain evidence="4">DSM 17933</strain>
    </source>
</reference>
<evidence type="ECO:0000256" key="1">
    <source>
        <dbReference type="PROSITE-ProRule" id="PRU00169"/>
    </source>
</evidence>
<dbReference type="PROSITE" id="PS50110">
    <property type="entry name" value="RESPONSE_REGULATORY"/>
    <property type="match status" value="1"/>
</dbReference>
<dbReference type="Gene3D" id="3.40.50.2300">
    <property type="match status" value="1"/>
</dbReference>